<dbReference type="GeneID" id="39861796"/>
<keyword evidence="1" id="KW-0812">Transmembrane</keyword>
<reference evidence="2 3" key="1">
    <citation type="submission" date="2022-07" db="EMBL/GenBank/DDBJ databases">
        <title>Two temperate virus in Haloterrigena jeotgali A29.</title>
        <authorList>
            <person name="Deng X."/>
        </authorList>
    </citation>
    <scope>NUCLEOTIDE SEQUENCE [LARGE SCALE GENOMIC DNA]</scope>
    <source>
        <strain evidence="2 3">A29</strain>
    </source>
</reference>
<keyword evidence="1" id="KW-1133">Transmembrane helix</keyword>
<dbReference type="EMBL" id="CP101873">
    <property type="protein sequence ID" value="WMT09791.1"/>
    <property type="molecule type" value="Genomic_DNA"/>
</dbReference>
<evidence type="ECO:0000313" key="2">
    <source>
        <dbReference type="EMBL" id="WMT09791.1"/>
    </source>
</evidence>
<organism evidence="2 3">
    <name type="scientific">Natrinema thermotolerans</name>
    <dbReference type="NCBI Taxonomy" id="121872"/>
    <lineage>
        <taxon>Archaea</taxon>
        <taxon>Methanobacteriati</taxon>
        <taxon>Methanobacteriota</taxon>
        <taxon>Stenosarchaea group</taxon>
        <taxon>Halobacteria</taxon>
        <taxon>Halobacteriales</taxon>
        <taxon>Natrialbaceae</taxon>
        <taxon>Natrinema</taxon>
    </lineage>
</organism>
<evidence type="ECO:0000313" key="3">
    <source>
        <dbReference type="Proteomes" id="UP001224926"/>
    </source>
</evidence>
<dbReference type="AlphaFoldDB" id="A0AAF0PFK2"/>
<dbReference type="RefSeq" id="WP_136396871.1">
    <property type="nucleotide sequence ID" value="NZ_CP101873.1"/>
</dbReference>
<feature type="transmembrane region" description="Helical" evidence="1">
    <location>
        <begin position="109"/>
        <end position="130"/>
    </location>
</feature>
<dbReference type="Proteomes" id="UP001224926">
    <property type="component" value="Chromosome"/>
</dbReference>
<proteinExistence type="predicted"/>
<protein>
    <submittedName>
        <fullName evidence="2">Uncharacterized protein</fullName>
    </submittedName>
</protein>
<keyword evidence="3" id="KW-1185">Reference proteome</keyword>
<feature type="transmembrane region" description="Helical" evidence="1">
    <location>
        <begin position="142"/>
        <end position="160"/>
    </location>
</feature>
<gene>
    <name evidence="2" type="ORF">NP511_09215</name>
</gene>
<name>A0AAF0PFK2_9EURY</name>
<evidence type="ECO:0000256" key="1">
    <source>
        <dbReference type="SAM" id="Phobius"/>
    </source>
</evidence>
<accession>A0AAF0PFK2</accession>
<sequence length="175" mass="20172">MHSDIGRTFDVIYNSGFIVPVIEEESFGTEPTDPQYPRDHPLVSPSKPPAEAFQDLEHLRVVGALTLEEIYDEEMYVLTEKGFEIAHDREINNRKIELEKRKAKRQRELSKGVGLVSFALVYVSTISLLYQDMQRWAADWQILFILSTTFGIVVVSYVYLIKQFNQADNAGWENI</sequence>
<keyword evidence="1" id="KW-0472">Membrane</keyword>